<name>A0A8X8Y776_SALSN</name>
<keyword evidence="4" id="KW-1185">Reference proteome</keyword>
<dbReference type="PANTHER" id="PTHR34774">
    <property type="entry name" value="EPHRIN-A3 PROTEIN"/>
    <property type="match status" value="1"/>
</dbReference>
<dbReference type="AlphaFoldDB" id="A0A8X8Y776"/>
<dbReference type="Proteomes" id="UP000298416">
    <property type="component" value="Unassembled WGS sequence"/>
</dbReference>
<feature type="region of interest" description="Disordered" evidence="1">
    <location>
        <begin position="1"/>
        <end position="29"/>
    </location>
</feature>
<gene>
    <name evidence="3" type="ORF">SASPL_114829</name>
</gene>
<evidence type="ECO:0000313" key="3">
    <source>
        <dbReference type="EMBL" id="KAG6424411.1"/>
    </source>
</evidence>
<dbReference type="EMBL" id="PNBA02000005">
    <property type="protein sequence ID" value="KAG6424411.1"/>
    <property type="molecule type" value="Genomic_DNA"/>
</dbReference>
<organism evidence="3">
    <name type="scientific">Salvia splendens</name>
    <name type="common">Scarlet sage</name>
    <dbReference type="NCBI Taxonomy" id="180675"/>
    <lineage>
        <taxon>Eukaryota</taxon>
        <taxon>Viridiplantae</taxon>
        <taxon>Streptophyta</taxon>
        <taxon>Embryophyta</taxon>
        <taxon>Tracheophyta</taxon>
        <taxon>Spermatophyta</taxon>
        <taxon>Magnoliopsida</taxon>
        <taxon>eudicotyledons</taxon>
        <taxon>Gunneridae</taxon>
        <taxon>Pentapetalae</taxon>
        <taxon>asterids</taxon>
        <taxon>lamiids</taxon>
        <taxon>Lamiales</taxon>
        <taxon>Lamiaceae</taxon>
        <taxon>Nepetoideae</taxon>
        <taxon>Mentheae</taxon>
        <taxon>Salviinae</taxon>
        <taxon>Salvia</taxon>
        <taxon>Salvia subgen. Calosphace</taxon>
        <taxon>core Calosphace</taxon>
    </lineage>
</organism>
<protein>
    <submittedName>
        <fullName evidence="3">Uncharacterized protein</fullName>
    </submittedName>
</protein>
<feature type="transmembrane region" description="Helical" evidence="2">
    <location>
        <begin position="47"/>
        <end position="67"/>
    </location>
</feature>
<reference evidence="3" key="1">
    <citation type="submission" date="2018-01" db="EMBL/GenBank/DDBJ databases">
        <authorList>
            <person name="Mao J.F."/>
        </authorList>
    </citation>
    <scope>NUCLEOTIDE SEQUENCE</scope>
    <source>
        <strain evidence="3">Huo1</strain>
        <tissue evidence="3">Leaf</tissue>
    </source>
</reference>
<sequence length="100" mass="11109">MALDSIITSPHRRSQQTQSAFSPRSRKQHWRDAELGSWQTLVQRHQFLLTALSLLVALCTIYLYFAVTLGSADECSGLAGAEKVSCRLQLSAAKGKLKFL</sequence>
<dbReference type="PANTHER" id="PTHR34774:SF1">
    <property type="entry name" value="EPHRIN-A3 PROTEIN"/>
    <property type="match status" value="1"/>
</dbReference>
<evidence type="ECO:0000313" key="4">
    <source>
        <dbReference type="Proteomes" id="UP000298416"/>
    </source>
</evidence>
<evidence type="ECO:0000256" key="2">
    <source>
        <dbReference type="SAM" id="Phobius"/>
    </source>
</evidence>
<comment type="caution">
    <text evidence="3">The sequence shown here is derived from an EMBL/GenBank/DDBJ whole genome shotgun (WGS) entry which is preliminary data.</text>
</comment>
<evidence type="ECO:0000256" key="1">
    <source>
        <dbReference type="SAM" id="MobiDB-lite"/>
    </source>
</evidence>
<proteinExistence type="predicted"/>
<reference evidence="3" key="2">
    <citation type="submission" date="2020-08" db="EMBL/GenBank/DDBJ databases">
        <title>Plant Genome Project.</title>
        <authorList>
            <person name="Zhang R.-G."/>
        </authorList>
    </citation>
    <scope>NUCLEOTIDE SEQUENCE</scope>
    <source>
        <strain evidence="3">Huo1</strain>
        <tissue evidence="3">Leaf</tissue>
    </source>
</reference>
<accession>A0A8X8Y776</accession>
<keyword evidence="2" id="KW-0472">Membrane</keyword>
<keyword evidence="2" id="KW-0812">Transmembrane</keyword>
<keyword evidence="2" id="KW-1133">Transmembrane helix</keyword>